<feature type="region of interest" description="Disordered" evidence="1">
    <location>
        <begin position="1"/>
        <end position="28"/>
    </location>
</feature>
<proteinExistence type="predicted"/>
<reference evidence="2" key="1">
    <citation type="submission" date="2020-04" db="EMBL/GenBank/DDBJ databases">
        <authorList>
            <person name="Chiriac C."/>
            <person name="Salcher M."/>
            <person name="Ghai R."/>
            <person name="Kavagutti S V."/>
        </authorList>
    </citation>
    <scope>NUCLEOTIDE SEQUENCE</scope>
</reference>
<protein>
    <submittedName>
        <fullName evidence="2">Uncharacterized protein</fullName>
    </submittedName>
</protein>
<dbReference type="EMBL" id="LR796390">
    <property type="protein sequence ID" value="CAB4141577.1"/>
    <property type="molecule type" value="Genomic_DNA"/>
</dbReference>
<gene>
    <name evidence="2" type="ORF">UFOVP415_30</name>
</gene>
<name>A0A6J5M7L1_9CAUD</name>
<feature type="compositionally biased region" description="Basic and acidic residues" evidence="1">
    <location>
        <begin position="13"/>
        <end position="25"/>
    </location>
</feature>
<accession>A0A6J5M7L1</accession>
<sequence length="84" mass="9428">MQYDNANRGAIFKNDDKQQDNHPDYKGSINVNGVDLWISGWLKTSEKTGKKFLSLSVKPKDATKPVQPSKPKSSGFDDMDDAPW</sequence>
<organism evidence="2">
    <name type="scientific">uncultured Caudovirales phage</name>
    <dbReference type="NCBI Taxonomy" id="2100421"/>
    <lineage>
        <taxon>Viruses</taxon>
        <taxon>Duplodnaviria</taxon>
        <taxon>Heunggongvirae</taxon>
        <taxon>Uroviricota</taxon>
        <taxon>Caudoviricetes</taxon>
        <taxon>Peduoviridae</taxon>
        <taxon>Maltschvirus</taxon>
        <taxon>Maltschvirus maltsch</taxon>
    </lineage>
</organism>
<evidence type="ECO:0000256" key="1">
    <source>
        <dbReference type="SAM" id="MobiDB-lite"/>
    </source>
</evidence>
<feature type="region of interest" description="Disordered" evidence="1">
    <location>
        <begin position="59"/>
        <end position="84"/>
    </location>
</feature>
<evidence type="ECO:0000313" key="2">
    <source>
        <dbReference type="EMBL" id="CAB4141577.1"/>
    </source>
</evidence>